<evidence type="ECO:0000256" key="8">
    <source>
        <dbReference type="ARBA" id="ARBA00070333"/>
    </source>
</evidence>
<feature type="compositionally biased region" description="Polar residues" evidence="10">
    <location>
        <begin position="580"/>
        <end position="589"/>
    </location>
</feature>
<evidence type="ECO:0000313" key="13">
    <source>
        <dbReference type="Proteomes" id="UP000001038"/>
    </source>
</evidence>
<dbReference type="AlphaFoldDB" id="A0A3B3IEM4"/>
<dbReference type="SMART" id="SM00033">
    <property type="entry name" value="CH"/>
    <property type="match status" value="2"/>
</dbReference>
<keyword evidence="4" id="KW-0677">Repeat</keyword>
<evidence type="ECO:0000256" key="3">
    <source>
        <dbReference type="ARBA" id="ARBA00022692"/>
    </source>
</evidence>
<feature type="compositionally biased region" description="Polar residues" evidence="10">
    <location>
        <begin position="844"/>
        <end position="853"/>
    </location>
</feature>
<dbReference type="InterPro" id="IPR001715">
    <property type="entry name" value="CH_dom"/>
</dbReference>
<evidence type="ECO:0000313" key="12">
    <source>
        <dbReference type="Ensembl" id="ENSORLP00000042540.1"/>
    </source>
</evidence>
<dbReference type="PANTHER" id="PTHR47535:SF9">
    <property type="entry name" value="CALPONIN-HOMOLOGY (CH) DOMAIN-CONTAINING PROTEIN"/>
    <property type="match status" value="1"/>
</dbReference>
<feature type="compositionally biased region" description="Basic and acidic residues" evidence="10">
    <location>
        <begin position="625"/>
        <end position="637"/>
    </location>
</feature>
<keyword evidence="6" id="KW-0472">Membrane</keyword>
<feature type="region of interest" description="Disordered" evidence="10">
    <location>
        <begin position="478"/>
        <end position="523"/>
    </location>
</feature>
<dbReference type="PROSITE" id="PS00020">
    <property type="entry name" value="ACTININ_2"/>
    <property type="match status" value="1"/>
</dbReference>
<dbReference type="GO" id="GO:0007097">
    <property type="term" value="P:nuclear migration"/>
    <property type="evidence" value="ECO:0000318"/>
    <property type="project" value="GO_Central"/>
</dbReference>
<feature type="region of interest" description="Disordered" evidence="10">
    <location>
        <begin position="768"/>
        <end position="997"/>
    </location>
</feature>
<dbReference type="InParanoid" id="A0A3B3IEM4"/>
<reference evidence="12" key="2">
    <citation type="submission" date="2025-08" db="UniProtKB">
        <authorList>
            <consortium name="Ensembl"/>
        </authorList>
    </citation>
    <scope>IDENTIFICATION</scope>
    <source>
        <strain evidence="12">Hd-rR</strain>
    </source>
</reference>
<feature type="region of interest" description="Disordered" evidence="10">
    <location>
        <begin position="576"/>
        <end position="748"/>
    </location>
</feature>
<dbReference type="SUPFAM" id="SSF47576">
    <property type="entry name" value="Calponin-homology domain, CH-domain"/>
    <property type="match status" value="1"/>
</dbReference>
<dbReference type="GO" id="GO:0051015">
    <property type="term" value="F:actin filament binding"/>
    <property type="evidence" value="ECO:0000318"/>
    <property type="project" value="GO_Central"/>
</dbReference>
<dbReference type="GeneID" id="101171454"/>
<feature type="compositionally biased region" description="Polar residues" evidence="10">
    <location>
        <begin position="675"/>
        <end position="687"/>
    </location>
</feature>
<evidence type="ECO:0000256" key="2">
    <source>
        <dbReference type="ARBA" id="ARBA00022553"/>
    </source>
</evidence>
<evidence type="ECO:0000256" key="10">
    <source>
        <dbReference type="SAM" id="MobiDB-lite"/>
    </source>
</evidence>
<keyword evidence="5" id="KW-1133">Transmembrane helix</keyword>
<feature type="domain" description="Calponin-homology (CH)" evidence="11">
    <location>
        <begin position="190"/>
        <end position="294"/>
    </location>
</feature>
<feature type="compositionally biased region" description="Low complexity" evidence="10">
    <location>
        <begin position="159"/>
        <end position="175"/>
    </location>
</feature>
<feature type="domain" description="Calponin-homology (CH)" evidence="11">
    <location>
        <begin position="33"/>
        <end position="140"/>
    </location>
</feature>
<feature type="region of interest" description="Disordered" evidence="10">
    <location>
        <begin position="159"/>
        <end position="186"/>
    </location>
</feature>
<dbReference type="InterPro" id="IPR036872">
    <property type="entry name" value="CH_dom_sf"/>
</dbReference>
<dbReference type="Bgee" id="ENSORLG00000026026">
    <property type="expression patterns" value="Expressed in brain and 11 other cell types or tissues"/>
</dbReference>
<feature type="compositionally biased region" description="Acidic residues" evidence="10">
    <location>
        <begin position="969"/>
        <end position="984"/>
    </location>
</feature>
<keyword evidence="2" id="KW-0597">Phosphoprotein</keyword>
<evidence type="ECO:0000256" key="5">
    <source>
        <dbReference type="ARBA" id="ARBA00022989"/>
    </source>
</evidence>
<dbReference type="OrthoDB" id="10017054at2759"/>
<evidence type="ECO:0000256" key="9">
    <source>
        <dbReference type="ARBA" id="ARBA00082870"/>
    </source>
</evidence>
<keyword evidence="13" id="KW-1185">Reference proteome</keyword>
<keyword evidence="7" id="KW-0009">Actin-binding</keyword>
<protein>
    <recommendedName>
        <fullName evidence="8">Calmin</fullName>
    </recommendedName>
    <alternativeName>
        <fullName evidence="9">Calponin-like transmembrane domain protein</fullName>
    </alternativeName>
</protein>
<reference evidence="12" key="3">
    <citation type="submission" date="2025-09" db="UniProtKB">
        <authorList>
            <consortium name="Ensembl"/>
        </authorList>
    </citation>
    <scope>IDENTIFICATION</scope>
    <source>
        <strain evidence="12">Hd-rR</strain>
    </source>
</reference>
<dbReference type="STRING" id="8090.ENSORLP00000042540"/>
<dbReference type="Pfam" id="PF00307">
    <property type="entry name" value="CH"/>
    <property type="match status" value="2"/>
</dbReference>
<dbReference type="FunFam" id="1.10.418.10:FF:000057">
    <property type="entry name" value="Calmin"/>
    <property type="match status" value="1"/>
</dbReference>
<dbReference type="GeneTree" id="ENSGT00940000159056"/>
<dbReference type="FunFam" id="1.10.418.10:FF:000063">
    <property type="entry name" value="Calmin"/>
    <property type="match status" value="1"/>
</dbReference>
<feature type="compositionally biased region" description="Basic and acidic residues" evidence="10">
    <location>
        <begin position="505"/>
        <end position="519"/>
    </location>
</feature>
<dbReference type="PANTHER" id="PTHR47535">
    <property type="entry name" value="MUSCLE-SPECIFIC PROTEIN 300 KDA, ISOFORM G"/>
    <property type="match status" value="1"/>
</dbReference>
<keyword evidence="3" id="KW-0812">Transmembrane</keyword>
<dbReference type="Gene3D" id="1.10.418.10">
    <property type="entry name" value="Calponin-like domain"/>
    <property type="match status" value="2"/>
</dbReference>
<feature type="compositionally biased region" description="Polar residues" evidence="10">
    <location>
        <begin position="813"/>
        <end position="822"/>
    </location>
</feature>
<feature type="region of interest" description="Disordered" evidence="10">
    <location>
        <begin position="1014"/>
        <end position="1041"/>
    </location>
</feature>
<dbReference type="GO" id="GO:0005640">
    <property type="term" value="C:nuclear outer membrane"/>
    <property type="evidence" value="ECO:0000318"/>
    <property type="project" value="GO_Central"/>
</dbReference>
<proteinExistence type="predicted"/>
<feature type="compositionally biased region" description="Basic and acidic residues" evidence="10">
    <location>
        <begin position="647"/>
        <end position="661"/>
    </location>
</feature>
<evidence type="ECO:0000259" key="11">
    <source>
        <dbReference type="PROSITE" id="PS50021"/>
    </source>
</evidence>
<feature type="compositionally biased region" description="Basic and acidic residues" evidence="10">
    <location>
        <begin position="594"/>
        <end position="614"/>
    </location>
</feature>
<feature type="compositionally biased region" description="Polar residues" evidence="10">
    <location>
        <begin position="985"/>
        <end position="997"/>
    </location>
</feature>
<dbReference type="GO" id="GO:0034993">
    <property type="term" value="C:meiotic nuclear membrane microtubule tethering complex"/>
    <property type="evidence" value="ECO:0000318"/>
    <property type="project" value="GO_Central"/>
</dbReference>
<feature type="compositionally biased region" description="Basic and acidic residues" evidence="10">
    <location>
        <begin position="768"/>
        <end position="781"/>
    </location>
</feature>
<dbReference type="Ensembl" id="ENSORLT00000035533.1">
    <property type="protein sequence ID" value="ENSORLP00000042540.1"/>
    <property type="gene ID" value="ENSORLG00000026026.1"/>
</dbReference>
<accession>A0A3B3IEM4</accession>
<dbReference type="GO" id="GO:0005737">
    <property type="term" value="C:cytoplasm"/>
    <property type="evidence" value="ECO:0000318"/>
    <property type="project" value="GO_Central"/>
</dbReference>
<dbReference type="RefSeq" id="XP_023807157.1">
    <property type="nucleotide sequence ID" value="XM_023951389.1"/>
</dbReference>
<organism evidence="12 13">
    <name type="scientific">Oryzias latipes</name>
    <name type="common">Japanese rice fish</name>
    <name type="synonym">Japanese killifish</name>
    <dbReference type="NCBI Taxonomy" id="8090"/>
    <lineage>
        <taxon>Eukaryota</taxon>
        <taxon>Metazoa</taxon>
        <taxon>Chordata</taxon>
        <taxon>Craniata</taxon>
        <taxon>Vertebrata</taxon>
        <taxon>Euteleostomi</taxon>
        <taxon>Actinopterygii</taxon>
        <taxon>Neopterygii</taxon>
        <taxon>Teleostei</taxon>
        <taxon>Neoteleostei</taxon>
        <taxon>Acanthomorphata</taxon>
        <taxon>Ovalentaria</taxon>
        <taxon>Atherinomorphae</taxon>
        <taxon>Beloniformes</taxon>
        <taxon>Adrianichthyidae</taxon>
        <taxon>Oryziinae</taxon>
        <taxon>Oryzias</taxon>
    </lineage>
</organism>
<reference evidence="12 13" key="1">
    <citation type="journal article" date="2007" name="Nature">
        <title>The medaka draft genome and insights into vertebrate genome evolution.</title>
        <authorList>
            <person name="Kasahara M."/>
            <person name="Naruse K."/>
            <person name="Sasaki S."/>
            <person name="Nakatani Y."/>
            <person name="Qu W."/>
            <person name="Ahsan B."/>
            <person name="Yamada T."/>
            <person name="Nagayasu Y."/>
            <person name="Doi K."/>
            <person name="Kasai Y."/>
            <person name="Jindo T."/>
            <person name="Kobayashi D."/>
            <person name="Shimada A."/>
            <person name="Toyoda A."/>
            <person name="Kuroki Y."/>
            <person name="Fujiyama A."/>
            <person name="Sasaki T."/>
            <person name="Shimizu A."/>
            <person name="Asakawa S."/>
            <person name="Shimizu N."/>
            <person name="Hashimoto S."/>
            <person name="Yang J."/>
            <person name="Lee Y."/>
            <person name="Matsushima K."/>
            <person name="Sugano S."/>
            <person name="Sakaizumi M."/>
            <person name="Narita T."/>
            <person name="Ohishi K."/>
            <person name="Haga S."/>
            <person name="Ohta F."/>
            <person name="Nomoto H."/>
            <person name="Nogata K."/>
            <person name="Morishita T."/>
            <person name="Endo T."/>
            <person name="Shin-I T."/>
            <person name="Takeda H."/>
            <person name="Morishita S."/>
            <person name="Kohara Y."/>
        </authorList>
    </citation>
    <scope>NUCLEOTIDE SEQUENCE [LARGE SCALE GENOMIC DNA]</scope>
    <source>
        <strain evidence="12 13">Hd-rR</strain>
    </source>
</reference>
<evidence type="ECO:0000256" key="1">
    <source>
        <dbReference type="ARBA" id="ARBA00004211"/>
    </source>
</evidence>
<dbReference type="InterPro" id="IPR052403">
    <property type="entry name" value="LINC-complex_assoc"/>
</dbReference>
<feature type="region of interest" description="Disordered" evidence="10">
    <location>
        <begin position="540"/>
        <end position="560"/>
    </location>
</feature>
<feature type="compositionally biased region" description="Basic and acidic residues" evidence="10">
    <location>
        <begin position="788"/>
        <end position="811"/>
    </location>
</feature>
<gene>
    <name evidence="12" type="primary">CLMN</name>
    <name evidence="12" type="synonym">clmna</name>
</gene>
<feature type="compositionally biased region" description="Basic and acidic residues" evidence="10">
    <location>
        <begin position="825"/>
        <end position="838"/>
    </location>
</feature>
<feature type="compositionally biased region" description="Basic and acidic residues" evidence="10">
    <location>
        <begin position="1014"/>
        <end position="1028"/>
    </location>
</feature>
<name>A0A3B3IEM4_ORYLA</name>
<evidence type="ECO:0000256" key="6">
    <source>
        <dbReference type="ARBA" id="ARBA00023136"/>
    </source>
</evidence>
<dbReference type="InterPro" id="IPR001589">
    <property type="entry name" value="Actinin_actin-bd_CS"/>
</dbReference>
<dbReference type="Proteomes" id="UP000001038">
    <property type="component" value="Chromosome 22"/>
</dbReference>
<evidence type="ECO:0000256" key="7">
    <source>
        <dbReference type="ARBA" id="ARBA00023203"/>
    </source>
</evidence>
<comment type="subcellular location">
    <subcellularLocation>
        <location evidence="1">Membrane</location>
        <topology evidence="1">Single-pass type IV membrane protein</topology>
    </subcellularLocation>
</comment>
<dbReference type="PROSITE" id="PS50021">
    <property type="entry name" value="CH"/>
    <property type="match status" value="2"/>
</dbReference>
<evidence type="ECO:0000256" key="4">
    <source>
        <dbReference type="ARBA" id="ARBA00022737"/>
    </source>
</evidence>
<sequence length="1114" mass="124706">MARHERQDWFEREEFIGQISDIRVQNLQVEREAVQKRTFTRWMNLHLQKCDPPIQIQDLFQDIQDGFILMVLLEELSGCKLIQGFKKSSHRIFRLNNIAKVLAFLEERNVKLVSIDAADVADGNSSIILGLLWNIILFFQIKELTGNIQSQFPSCSSLSSIPTSSDSDTSHSSTPSEERRSASNALKENSKAIKKLLQWIQRKTRKYGVAVQDFGRSWTSGLAFLALIKSIDSSLVDMRKALLRSSRENLEDAFRIAHYSLGIPRLLEPEDVGFNEPDEQSIIMYVSQFLEHFPGLEEAEESTQLIERSVSMGRLNDADLMRNGANLSRVKERSRLFQRDGYKPPPKVLLSSVSEDRGILSPRLRVAATRSWSSEDVLSDSPLDVVSNDAQGVAEVQQDLTCTLPQQSFSHSPSFAPDCGNPEPVIPDSAIHSPESWMESELMLETHSDSSLFDSGPGWDVYRATPVQVTPVDEGFMLSMDDRAPDEPFVTGSYSDEGVSSLESTQDKAHQEEQDKELNSKNQNLVQELIIDPSEVDFSKETDLSPISTSPLHKDSEQERSWTFNEELTLSGSEDFLKDGQTNHFQPAFSTDVPPHEEHTESSQREQEGNKKNLNEQTDGPSGELQERGTYVEEYQKADSSVEDEGIEVKGGNDQDQKTQEEELLANASHDEEISSSQMILTNQEGASKTGLIIPIISISSEPKEHKEESGSEDQETEEKLHQQFESGYGEDDTELNSPTSPVALEHGRLEDGLLECVPLEHSPLEHVYSEDLKEESEERPSCQISENSERRPLQTTHSEDKLLSDGDEPPRNSGSECVQNQEMDEARQKHSSDDFAAVKKTMAQANPDSDASQEPEGHGVKPAGPASESGPQIPHPSILDTDTLDLNEAKVSPFSGPPGLNRNMDLFYSKFDKSSPSEHLVGDPVEPMDLFYPDKEEPMLSEPADTEMQRWPSVLSVSALEPAPPSLDDMDDEQLTGEEDDDQQLNPSSQGPADAFSTQEQCTMCGVPIGESRVDFPADSRESESWRDAGSSSRIDEIQTPVGLRRRKGSHLVESRDNQRAASRTANRDGTCFWWNENSDLYLLLLLWVLLYCLMLLPQMDLKELPSLLLNLD</sequence>
<dbReference type="PROSITE" id="PS00019">
    <property type="entry name" value="ACTININ_1"/>
    <property type="match status" value="1"/>
</dbReference>